<protein>
    <recommendedName>
        <fullName evidence="7">Cytochrome b561 bacterial/Ni-hydrogenase domain-containing protein</fullName>
    </recommendedName>
</protein>
<dbReference type="Pfam" id="PF01292">
    <property type="entry name" value="Ni_hydr_CYTB"/>
    <property type="match status" value="1"/>
</dbReference>
<dbReference type="Proteomes" id="UP000006621">
    <property type="component" value="Chromosome"/>
</dbReference>
<dbReference type="GO" id="GO:0009055">
    <property type="term" value="F:electron transfer activity"/>
    <property type="evidence" value="ECO:0007669"/>
    <property type="project" value="InterPro"/>
</dbReference>
<dbReference type="EMBL" id="CP002858">
    <property type="protein sequence ID" value="AEI15638.1"/>
    <property type="molecule type" value="Genomic_DNA"/>
</dbReference>
<feature type="transmembrane region" description="Helical" evidence="6">
    <location>
        <begin position="28"/>
        <end position="48"/>
    </location>
</feature>
<evidence type="ECO:0000256" key="4">
    <source>
        <dbReference type="ARBA" id="ARBA00022989"/>
    </source>
</evidence>
<dbReference type="GO" id="GO:0022904">
    <property type="term" value="P:respiratory electron transport chain"/>
    <property type="evidence" value="ECO:0007669"/>
    <property type="project" value="InterPro"/>
</dbReference>
<evidence type="ECO:0000313" key="9">
    <source>
        <dbReference type="Proteomes" id="UP000006621"/>
    </source>
</evidence>
<evidence type="ECO:0000256" key="6">
    <source>
        <dbReference type="SAM" id="Phobius"/>
    </source>
</evidence>
<dbReference type="Gene3D" id="1.20.950.20">
    <property type="entry name" value="Transmembrane di-heme cytochromes, Chain C"/>
    <property type="match status" value="1"/>
</dbReference>
<evidence type="ECO:0000256" key="5">
    <source>
        <dbReference type="ARBA" id="ARBA00023136"/>
    </source>
</evidence>
<dbReference type="STRING" id="717231.Flexsi_2009"/>
<evidence type="ECO:0000256" key="1">
    <source>
        <dbReference type="ARBA" id="ARBA00004651"/>
    </source>
</evidence>
<dbReference type="HOGENOM" id="CLU_080688_0_0_0"/>
<feature type="transmembrane region" description="Helical" evidence="6">
    <location>
        <begin position="68"/>
        <end position="88"/>
    </location>
</feature>
<evidence type="ECO:0000259" key="7">
    <source>
        <dbReference type="Pfam" id="PF01292"/>
    </source>
</evidence>
<dbReference type="eggNOG" id="COG2864">
    <property type="taxonomic scope" value="Bacteria"/>
</dbReference>
<feature type="transmembrane region" description="Helical" evidence="6">
    <location>
        <begin position="188"/>
        <end position="213"/>
    </location>
</feature>
<dbReference type="KEGG" id="fsi:Flexsi_2009"/>
<dbReference type="RefSeq" id="WP_013887090.1">
    <property type="nucleotide sequence ID" value="NC_015672.1"/>
</dbReference>
<keyword evidence="4 6" id="KW-1133">Transmembrane helix</keyword>
<evidence type="ECO:0000256" key="3">
    <source>
        <dbReference type="ARBA" id="ARBA00022692"/>
    </source>
</evidence>
<accession>F8E502</accession>
<feature type="domain" description="Cytochrome b561 bacterial/Ni-hydrogenase" evidence="7">
    <location>
        <begin position="22"/>
        <end position="208"/>
    </location>
</feature>
<keyword evidence="5 6" id="KW-0472">Membrane</keyword>
<feature type="transmembrane region" description="Helical" evidence="6">
    <location>
        <begin position="155"/>
        <end position="176"/>
    </location>
</feature>
<keyword evidence="3 6" id="KW-0812">Transmembrane</keyword>
<reference evidence="9" key="2">
    <citation type="submission" date="2011-06" db="EMBL/GenBank/DDBJ databases">
        <title>The complete genome of Flexistipes sinusarabici DSM 4947.</title>
        <authorList>
            <person name="Lucas S."/>
            <person name="Han J."/>
            <person name="Lapidus A."/>
            <person name="Bruce D."/>
            <person name="Goodwin L."/>
            <person name="Pitluck S."/>
            <person name="Peters L."/>
            <person name="Kyrpides N."/>
            <person name="Mavromatis K."/>
            <person name="Ivanova N."/>
            <person name="Mikhailova N."/>
            <person name="Chertkov O."/>
            <person name="Detter J.C."/>
            <person name="Tapia R."/>
            <person name="Han C."/>
            <person name="Land M."/>
            <person name="Hauser L."/>
            <person name="Markowitz V."/>
            <person name="Cheng J.-F."/>
            <person name="Hugenholtz P."/>
            <person name="Woyke T."/>
            <person name="Wu D."/>
            <person name="Spring S."/>
            <person name="Schroeder M."/>
            <person name="Brambilla E."/>
            <person name="Klenk H.-P."/>
            <person name="Eisen J.A."/>
        </authorList>
    </citation>
    <scope>NUCLEOTIDE SEQUENCE [LARGE SCALE GENOMIC DNA]</scope>
    <source>
        <strain evidence="9">DSM 4947 / MAS 10</strain>
    </source>
</reference>
<dbReference type="GO" id="GO:0005886">
    <property type="term" value="C:plasma membrane"/>
    <property type="evidence" value="ECO:0007669"/>
    <property type="project" value="UniProtKB-SubCell"/>
</dbReference>
<sequence>MTKQPLIKIVKGKKYYLKMNYAQRVQHLILMSTFILLILTGFPLKFYYYPWAESLMSFFGGPEVTAVIHRICGVTMVALFFYHWYYLFKNLFKYYIVPAKKKKAFSISGMLKFIYYSPMFPRIKDLKDVKDFLKYVFFISDEKPQHERFHWREKFDYWAVFWGIPLLGLTGAILWFETYATKIMPGWAVNVSFIAHSDEALLAAAVILIWHMYNAHVNYDKFPMSPLFLTGYLPEEIMKHEYYLEWERLEKMADQNPDIIFDVDSYKQRKKEELEKQFDVNMEAVDELSDDNSSDINSRG</sequence>
<proteinExistence type="predicted"/>
<dbReference type="InterPro" id="IPR016174">
    <property type="entry name" value="Di-haem_cyt_TM"/>
</dbReference>
<reference evidence="8 9" key="1">
    <citation type="journal article" date="2011" name="Stand. Genomic Sci.">
        <title>Genome sequence of the moderately thermophilic halophile Flexistipes sinusarabici strain (MAS10).</title>
        <authorList>
            <person name="Lapidus A."/>
            <person name="Chertkov O."/>
            <person name="Nolan M."/>
            <person name="Lucas S."/>
            <person name="Hammon N."/>
            <person name="Deshpande S."/>
            <person name="Cheng J.F."/>
            <person name="Tapia R."/>
            <person name="Han C."/>
            <person name="Goodwin L."/>
            <person name="Pitluck S."/>
            <person name="Liolios K."/>
            <person name="Pagani I."/>
            <person name="Ivanova N."/>
            <person name="Huntemann M."/>
            <person name="Mavromatis K."/>
            <person name="Mikhailova N."/>
            <person name="Pati A."/>
            <person name="Chen A."/>
            <person name="Palaniappan K."/>
            <person name="Land M."/>
            <person name="Hauser L."/>
            <person name="Brambilla E.M."/>
            <person name="Rohde M."/>
            <person name="Abt B."/>
            <person name="Spring S."/>
            <person name="Goker M."/>
            <person name="Bristow J."/>
            <person name="Eisen J.A."/>
            <person name="Markowitz V."/>
            <person name="Hugenholtz P."/>
            <person name="Kyrpides N.C."/>
            <person name="Klenk H.P."/>
            <person name="Woyke T."/>
        </authorList>
    </citation>
    <scope>NUCLEOTIDE SEQUENCE [LARGE SCALE GENOMIC DNA]</scope>
    <source>
        <strain evidence="9">DSM 4947 / MAS 10</strain>
    </source>
</reference>
<evidence type="ECO:0000256" key="2">
    <source>
        <dbReference type="ARBA" id="ARBA00022475"/>
    </source>
</evidence>
<organism evidence="8 9">
    <name type="scientific">Flexistipes sinusarabici (strain ATCC 49648 / DSM 4947 / MAS 10)</name>
    <dbReference type="NCBI Taxonomy" id="717231"/>
    <lineage>
        <taxon>Bacteria</taxon>
        <taxon>Pseudomonadati</taxon>
        <taxon>Deferribacterota</taxon>
        <taxon>Deferribacteres</taxon>
        <taxon>Deferribacterales</taxon>
        <taxon>Flexistipitaceae</taxon>
        <taxon>Flexistipes</taxon>
    </lineage>
</organism>
<name>F8E502_FLESM</name>
<keyword evidence="9" id="KW-1185">Reference proteome</keyword>
<dbReference type="InterPro" id="IPR011577">
    <property type="entry name" value="Cyt_b561_bac/Ni-Hgenase"/>
</dbReference>
<keyword evidence="2" id="KW-1003">Cell membrane</keyword>
<comment type="subcellular location">
    <subcellularLocation>
        <location evidence="1">Cell membrane</location>
        <topology evidence="1">Multi-pass membrane protein</topology>
    </subcellularLocation>
</comment>
<dbReference type="SUPFAM" id="SSF81342">
    <property type="entry name" value="Transmembrane di-heme cytochromes"/>
    <property type="match status" value="1"/>
</dbReference>
<gene>
    <name evidence="8" type="ordered locus">Flexsi_2009</name>
</gene>
<dbReference type="OrthoDB" id="9814800at2"/>
<dbReference type="AlphaFoldDB" id="F8E502"/>
<evidence type="ECO:0000313" key="8">
    <source>
        <dbReference type="EMBL" id="AEI15638.1"/>
    </source>
</evidence>